<organism evidence="1 2">
    <name type="scientific">Stigmatella aurantiaca</name>
    <dbReference type="NCBI Taxonomy" id="41"/>
    <lineage>
        <taxon>Bacteria</taxon>
        <taxon>Pseudomonadati</taxon>
        <taxon>Myxococcota</taxon>
        <taxon>Myxococcia</taxon>
        <taxon>Myxococcales</taxon>
        <taxon>Cystobacterineae</taxon>
        <taxon>Archangiaceae</taxon>
        <taxon>Stigmatella</taxon>
    </lineage>
</organism>
<proteinExistence type="predicted"/>
<evidence type="ECO:0000313" key="1">
    <source>
        <dbReference type="EMBL" id="SEL75146.1"/>
    </source>
</evidence>
<dbReference type="Proteomes" id="UP000182719">
    <property type="component" value="Unassembled WGS sequence"/>
</dbReference>
<dbReference type="EMBL" id="FOAP01000008">
    <property type="protein sequence ID" value="SEL75146.1"/>
    <property type="molecule type" value="Genomic_DNA"/>
</dbReference>
<protein>
    <submittedName>
        <fullName evidence="1">Uncharacterized protein</fullName>
    </submittedName>
</protein>
<evidence type="ECO:0000313" key="2">
    <source>
        <dbReference type="Proteomes" id="UP000182719"/>
    </source>
</evidence>
<name>A0A1H7SSS6_STIAU</name>
<dbReference type="AlphaFoldDB" id="A0A1H7SSS6"/>
<keyword evidence="2" id="KW-1185">Reference proteome</keyword>
<accession>A0A1H7SSS6</accession>
<reference evidence="2" key="1">
    <citation type="submission" date="2016-10" db="EMBL/GenBank/DDBJ databases">
        <authorList>
            <person name="Varghese N."/>
            <person name="Submissions S."/>
        </authorList>
    </citation>
    <scope>NUCLEOTIDE SEQUENCE [LARGE SCALE GENOMIC DNA]</scope>
    <source>
        <strain evidence="2">DSM 17044</strain>
    </source>
</reference>
<sequence>MKKVSMREWFHVAAMLGVLGLGVRCAGEEAPEEAGHSHVVFEGGLLVSERQALQLCVELAPGLEDRGEEVLRRLQADVAALEGGHPDWDVARYRRAPVRMQLGCPGAGLPKRRLEGKGESLNPSPTLAPSPFRTFVYVLDDASAEVVLGGQEAVRASAETMWVDDHVMVEVSTALAVRASSLGTASFRETWLPTGVGLRPLTAPAGPAVDVMPKVSGSGELNK</sequence>
<dbReference type="RefSeq" id="WP_075007487.1">
    <property type="nucleotide sequence ID" value="NZ_FOAP01000008.1"/>
</dbReference>
<gene>
    <name evidence="1" type="ORF">SAMN05444354_108100</name>
</gene>
<dbReference type="OrthoDB" id="5523097at2"/>